<accession>A0A0L8HF81</accession>
<organism evidence="1">
    <name type="scientific">Octopus bimaculoides</name>
    <name type="common">California two-spotted octopus</name>
    <dbReference type="NCBI Taxonomy" id="37653"/>
    <lineage>
        <taxon>Eukaryota</taxon>
        <taxon>Metazoa</taxon>
        <taxon>Spiralia</taxon>
        <taxon>Lophotrochozoa</taxon>
        <taxon>Mollusca</taxon>
        <taxon>Cephalopoda</taxon>
        <taxon>Coleoidea</taxon>
        <taxon>Octopodiformes</taxon>
        <taxon>Octopoda</taxon>
        <taxon>Incirrata</taxon>
        <taxon>Octopodidae</taxon>
        <taxon>Octopus</taxon>
    </lineage>
</organism>
<sequence>MLSRERLQISIVEQRWLKLKSSISFKFIELVVSHDTPVILLPIYKTPFFEINFLLKTGRVS</sequence>
<evidence type="ECO:0000313" key="1">
    <source>
        <dbReference type="EMBL" id="KOF87901.1"/>
    </source>
</evidence>
<name>A0A0L8HF81_OCTBM</name>
<gene>
    <name evidence="1" type="ORF">OCBIM_22015954mg</name>
</gene>
<proteinExistence type="predicted"/>
<dbReference type="AlphaFoldDB" id="A0A0L8HF81"/>
<reference evidence="1" key="1">
    <citation type="submission" date="2015-07" db="EMBL/GenBank/DDBJ databases">
        <title>MeaNS - Measles Nucleotide Surveillance Program.</title>
        <authorList>
            <person name="Tran T."/>
            <person name="Druce J."/>
        </authorList>
    </citation>
    <scope>NUCLEOTIDE SEQUENCE</scope>
    <source>
        <strain evidence="1">UCB-OBI-ISO-001</strain>
        <tissue evidence="1">Gonad</tissue>
    </source>
</reference>
<protein>
    <submittedName>
        <fullName evidence="1">Uncharacterized protein</fullName>
    </submittedName>
</protein>
<dbReference type="EMBL" id="KQ418303">
    <property type="protein sequence ID" value="KOF87901.1"/>
    <property type="molecule type" value="Genomic_DNA"/>
</dbReference>